<dbReference type="AlphaFoldDB" id="G0GEE5"/>
<dbReference type="STRING" id="869211.Spith_2024"/>
<keyword evidence="2 4" id="KW-0238">DNA-binding</keyword>
<gene>
    <name evidence="6" type="ordered locus">Spith_2024</name>
</gene>
<dbReference type="PANTHER" id="PTHR30055:SF234">
    <property type="entry name" value="HTH-TYPE TRANSCRIPTIONAL REGULATOR BETI"/>
    <property type="match status" value="1"/>
</dbReference>
<proteinExistence type="predicted"/>
<dbReference type="PRINTS" id="PR00455">
    <property type="entry name" value="HTHTETR"/>
</dbReference>
<evidence type="ECO:0000256" key="4">
    <source>
        <dbReference type="PROSITE-ProRule" id="PRU00335"/>
    </source>
</evidence>
<evidence type="ECO:0000313" key="7">
    <source>
        <dbReference type="Proteomes" id="UP000007254"/>
    </source>
</evidence>
<dbReference type="HOGENOM" id="CLU_069356_12_10_12"/>
<dbReference type="SUPFAM" id="SSF46689">
    <property type="entry name" value="Homeodomain-like"/>
    <property type="match status" value="1"/>
</dbReference>
<dbReference type="PROSITE" id="PS50977">
    <property type="entry name" value="HTH_TETR_2"/>
    <property type="match status" value="1"/>
</dbReference>
<dbReference type="Pfam" id="PF00440">
    <property type="entry name" value="TetR_N"/>
    <property type="match status" value="1"/>
</dbReference>
<evidence type="ECO:0000259" key="5">
    <source>
        <dbReference type="PROSITE" id="PS50977"/>
    </source>
</evidence>
<keyword evidence="3" id="KW-0804">Transcription</keyword>
<evidence type="ECO:0000313" key="6">
    <source>
        <dbReference type="EMBL" id="AEJ62282.1"/>
    </source>
</evidence>
<dbReference type="KEGG" id="stq:Spith_2024"/>
<dbReference type="EMBL" id="CP002903">
    <property type="protein sequence ID" value="AEJ62282.1"/>
    <property type="molecule type" value="Genomic_DNA"/>
</dbReference>
<accession>G0GEE5</accession>
<evidence type="ECO:0000256" key="1">
    <source>
        <dbReference type="ARBA" id="ARBA00023015"/>
    </source>
</evidence>
<protein>
    <submittedName>
        <fullName evidence="6">Regulatory protein TetR</fullName>
    </submittedName>
</protein>
<sequence length="191" mass="22182">MEQTEVREQILDTARDLFQKQGFGKTSMDDIARHLGRAKSGIYYYFKSKHAILEELVRREIERMEEEVEWITGREEIPADVRLKKCVRACIQALPGMKSYFLILRDRSLRSHPSIQALRTSFHEFMARKLEELFGELKERGRSAIHDSSVRDAFLVFLRGCELLIEEVGAGVRDRLKDLADLLVRGIRIAT</sequence>
<dbReference type="FunFam" id="1.10.10.60:FF:000141">
    <property type="entry name" value="TetR family transcriptional regulator"/>
    <property type="match status" value="1"/>
</dbReference>
<dbReference type="RefSeq" id="WP_014625602.1">
    <property type="nucleotide sequence ID" value="NC_017583.1"/>
</dbReference>
<organism evidence="6 7">
    <name type="scientific">Winmispira thermophila (strain ATCC 700085 / DSM 6578 / Z-1203)</name>
    <name type="common">Spirochaeta thermophila</name>
    <dbReference type="NCBI Taxonomy" id="869211"/>
    <lineage>
        <taxon>Bacteria</taxon>
        <taxon>Pseudomonadati</taxon>
        <taxon>Spirochaetota</taxon>
        <taxon>Spirochaetia</taxon>
        <taxon>Winmispirales</taxon>
        <taxon>Winmispiraceae</taxon>
        <taxon>Winmispira</taxon>
    </lineage>
</organism>
<dbReference type="Gene3D" id="1.10.357.10">
    <property type="entry name" value="Tetracycline Repressor, domain 2"/>
    <property type="match status" value="1"/>
</dbReference>
<dbReference type="InterPro" id="IPR050109">
    <property type="entry name" value="HTH-type_TetR-like_transc_reg"/>
</dbReference>
<dbReference type="InterPro" id="IPR009057">
    <property type="entry name" value="Homeodomain-like_sf"/>
</dbReference>
<evidence type="ECO:0000256" key="2">
    <source>
        <dbReference type="ARBA" id="ARBA00023125"/>
    </source>
</evidence>
<dbReference type="Proteomes" id="UP000007254">
    <property type="component" value="Chromosome"/>
</dbReference>
<evidence type="ECO:0000256" key="3">
    <source>
        <dbReference type="ARBA" id="ARBA00023163"/>
    </source>
</evidence>
<dbReference type="PANTHER" id="PTHR30055">
    <property type="entry name" value="HTH-TYPE TRANSCRIPTIONAL REGULATOR RUTR"/>
    <property type="match status" value="1"/>
</dbReference>
<dbReference type="GO" id="GO:0003700">
    <property type="term" value="F:DNA-binding transcription factor activity"/>
    <property type="evidence" value="ECO:0007669"/>
    <property type="project" value="TreeGrafter"/>
</dbReference>
<name>G0GEE5_WINT7</name>
<feature type="DNA-binding region" description="H-T-H motif" evidence="4">
    <location>
        <begin position="27"/>
        <end position="46"/>
    </location>
</feature>
<dbReference type="InterPro" id="IPR001647">
    <property type="entry name" value="HTH_TetR"/>
</dbReference>
<feature type="domain" description="HTH tetR-type" evidence="5">
    <location>
        <begin position="4"/>
        <end position="64"/>
    </location>
</feature>
<keyword evidence="7" id="KW-1185">Reference proteome</keyword>
<dbReference type="GO" id="GO:0000976">
    <property type="term" value="F:transcription cis-regulatory region binding"/>
    <property type="evidence" value="ECO:0007669"/>
    <property type="project" value="TreeGrafter"/>
</dbReference>
<keyword evidence="1" id="KW-0805">Transcription regulation</keyword>
<reference evidence="6 7" key="1">
    <citation type="submission" date="2011-06" db="EMBL/GenBank/DDBJ databases">
        <title>The complete genome of Spirochaeta thermophila DSM 6578.</title>
        <authorList>
            <consortium name="US DOE Joint Genome Institute (JGI-PGF)"/>
            <person name="Lucas S."/>
            <person name="Lapidus A."/>
            <person name="Bruce D."/>
            <person name="Goodwin L."/>
            <person name="Pitluck S."/>
            <person name="Peters L."/>
            <person name="Kyrpides N."/>
            <person name="Mavromatis K."/>
            <person name="Ivanova N."/>
            <person name="Mikailova N."/>
            <person name="Pagani I."/>
            <person name="Chertkov O."/>
            <person name="Detter J.C."/>
            <person name="Tapia R."/>
            <person name="Han C."/>
            <person name="Land M."/>
            <person name="Hauser L."/>
            <person name="Markowitz V."/>
            <person name="Cheng J.-F."/>
            <person name="Hugenholtz P."/>
            <person name="Woyke T."/>
            <person name="Wu D."/>
            <person name="Spring S."/>
            <person name="Merkhoffer B."/>
            <person name="Schneider S."/>
            <person name="Klenk H.-P."/>
            <person name="Eisen J.A."/>
        </authorList>
    </citation>
    <scope>NUCLEOTIDE SEQUENCE [LARGE SCALE GENOMIC DNA]</scope>
    <source>
        <strain evidence="7">ATCC 700085 / DSM 6578 / Z-1203</strain>
    </source>
</reference>
<dbReference type="Gene3D" id="1.10.10.60">
    <property type="entry name" value="Homeodomain-like"/>
    <property type="match status" value="1"/>
</dbReference>